<organism evidence="2 3">
    <name type="scientific">Adineta steineri</name>
    <dbReference type="NCBI Taxonomy" id="433720"/>
    <lineage>
        <taxon>Eukaryota</taxon>
        <taxon>Metazoa</taxon>
        <taxon>Spiralia</taxon>
        <taxon>Gnathifera</taxon>
        <taxon>Rotifera</taxon>
        <taxon>Eurotatoria</taxon>
        <taxon>Bdelloidea</taxon>
        <taxon>Adinetida</taxon>
        <taxon>Adinetidae</taxon>
        <taxon>Adineta</taxon>
    </lineage>
</organism>
<reference evidence="2" key="1">
    <citation type="submission" date="2021-02" db="EMBL/GenBank/DDBJ databases">
        <authorList>
            <person name="Nowell W R."/>
        </authorList>
    </citation>
    <scope>NUCLEOTIDE SEQUENCE</scope>
</reference>
<keyword evidence="3" id="KW-1185">Reference proteome</keyword>
<comment type="caution">
    <text evidence="2">The sequence shown here is derived from an EMBL/GenBank/DDBJ whole genome shotgun (WGS) entry which is preliminary data.</text>
</comment>
<evidence type="ECO:0000313" key="3">
    <source>
        <dbReference type="Proteomes" id="UP000663832"/>
    </source>
</evidence>
<dbReference type="AlphaFoldDB" id="A0A815FVT7"/>
<dbReference type="EMBL" id="CAJNOM010000294">
    <property type="protein sequence ID" value="CAF1329128.1"/>
    <property type="molecule type" value="Genomic_DNA"/>
</dbReference>
<protein>
    <submittedName>
        <fullName evidence="2">Uncharacterized protein</fullName>
    </submittedName>
</protein>
<dbReference type="Proteomes" id="UP000663832">
    <property type="component" value="Unassembled WGS sequence"/>
</dbReference>
<dbReference type="OrthoDB" id="10032304at2759"/>
<gene>
    <name evidence="1" type="ORF">BJG266_LOCUS7611</name>
    <name evidence="2" type="ORF">QVE165_LOCUS32787</name>
</gene>
<sequence length="74" mass="8654">MSPSKFAKHVNQNGLLDDIFNKNNDKFYDYIKRSYRDDLAGLFSFQAIQSGLHLVETSCDDILLIYQEEFEDID</sequence>
<name>A0A815FVT7_9BILA</name>
<evidence type="ECO:0000313" key="2">
    <source>
        <dbReference type="EMBL" id="CAF1329128.1"/>
    </source>
</evidence>
<dbReference type="Proteomes" id="UP000663877">
    <property type="component" value="Unassembled WGS sequence"/>
</dbReference>
<dbReference type="EMBL" id="CAJNOI010000023">
    <property type="protein sequence ID" value="CAF0846645.1"/>
    <property type="molecule type" value="Genomic_DNA"/>
</dbReference>
<evidence type="ECO:0000313" key="1">
    <source>
        <dbReference type="EMBL" id="CAF0846645.1"/>
    </source>
</evidence>
<accession>A0A815FVT7</accession>
<proteinExistence type="predicted"/>